<gene>
    <name evidence="3" type="ordered locus">MODMU_0547</name>
</gene>
<dbReference type="EMBL" id="FO203431">
    <property type="protein sequence ID" value="CCH86004.1"/>
    <property type="molecule type" value="Genomic_DNA"/>
</dbReference>
<evidence type="ECO:0000313" key="3">
    <source>
        <dbReference type="EMBL" id="CCH86004.1"/>
    </source>
</evidence>
<reference evidence="3 4" key="1">
    <citation type="journal article" date="2012" name="J. Bacteriol.">
        <title>Genome Sequence of Radiation-Resistant Modestobacter marinus Strain BC501, a Representative Actinobacterium That Thrives on Calcareous Stone Surfaces.</title>
        <authorList>
            <person name="Normand P."/>
            <person name="Gury J."/>
            <person name="Pujic P."/>
            <person name="Chouaia B."/>
            <person name="Crotti E."/>
            <person name="Brusetti L."/>
            <person name="Daffonchio D."/>
            <person name="Vacherie B."/>
            <person name="Barbe V."/>
            <person name="Medigue C."/>
            <person name="Calteau A."/>
            <person name="Ghodhbane-Gtari F."/>
            <person name="Essoussi I."/>
            <person name="Nouioui I."/>
            <person name="Abbassi-Ghozzi I."/>
            <person name="Gtari M."/>
        </authorList>
    </citation>
    <scope>NUCLEOTIDE SEQUENCE [LARGE SCALE GENOMIC DNA]</scope>
    <source>
        <strain evidence="4">BC 501</strain>
    </source>
</reference>
<feature type="region of interest" description="Disordered" evidence="1">
    <location>
        <begin position="18"/>
        <end position="57"/>
    </location>
</feature>
<dbReference type="KEGG" id="mmar:MODMU_0547"/>
<accession>I4ERJ1</accession>
<feature type="compositionally biased region" description="Low complexity" evidence="1">
    <location>
        <begin position="18"/>
        <end position="51"/>
    </location>
</feature>
<evidence type="ECO:0000256" key="1">
    <source>
        <dbReference type="SAM" id="MobiDB-lite"/>
    </source>
</evidence>
<protein>
    <submittedName>
        <fullName evidence="3">Uncharacterized protein</fullName>
    </submittedName>
</protein>
<dbReference type="HOGENOM" id="CLU_1625204_0_0_11"/>
<name>I4ERJ1_MODI5</name>
<feature type="chain" id="PRO_5039293969" evidence="2">
    <location>
        <begin position="23"/>
        <end position="163"/>
    </location>
</feature>
<organism evidence="3 4">
    <name type="scientific">Modestobacter italicus (strain DSM 44449 / CECT 9708 / BC 501)</name>
    <dbReference type="NCBI Taxonomy" id="2732864"/>
    <lineage>
        <taxon>Bacteria</taxon>
        <taxon>Bacillati</taxon>
        <taxon>Actinomycetota</taxon>
        <taxon>Actinomycetes</taxon>
        <taxon>Geodermatophilales</taxon>
        <taxon>Geodermatophilaceae</taxon>
        <taxon>Modestobacter</taxon>
    </lineage>
</organism>
<evidence type="ECO:0000313" key="4">
    <source>
        <dbReference type="Proteomes" id="UP000006461"/>
    </source>
</evidence>
<proteinExistence type="predicted"/>
<dbReference type="Proteomes" id="UP000006461">
    <property type="component" value="Chromosome"/>
</dbReference>
<sequence length="163" mass="16410">MLLLPFAVAPVLLAGCGSSDSAADAAATTSSSSTGSSAASSSSAAPSASADSDAEKKETFCTEVPALLSDISDDLQGVTAAPEQAPALLAEAVDKISAVQPPADAAPQWQRLVTAWTSMRDLLAQADLTNPQANTDLAPQLQSLQTELVDSGTAVDDYGKANC</sequence>
<evidence type="ECO:0000256" key="2">
    <source>
        <dbReference type="SAM" id="SignalP"/>
    </source>
</evidence>
<feature type="signal peptide" evidence="2">
    <location>
        <begin position="1"/>
        <end position="22"/>
    </location>
</feature>
<dbReference type="AlphaFoldDB" id="I4ERJ1"/>
<keyword evidence="2" id="KW-0732">Signal</keyword>
<keyword evidence="4" id="KW-1185">Reference proteome</keyword>